<dbReference type="AlphaFoldDB" id="A0A0B2UIK6"/>
<dbReference type="Proteomes" id="UP000031056">
    <property type="component" value="Unassembled WGS sequence"/>
</dbReference>
<dbReference type="RefSeq" id="XP_014563116.1">
    <property type="nucleotide sequence ID" value="XM_014707630.1"/>
</dbReference>
<accession>A0A0B2UIK6</accession>
<dbReference type="OrthoDB" id="2190726at2759"/>
<feature type="transmembrane region" description="Helical" evidence="1">
    <location>
        <begin position="43"/>
        <end position="61"/>
    </location>
</feature>
<evidence type="ECO:0000256" key="1">
    <source>
        <dbReference type="SAM" id="Phobius"/>
    </source>
</evidence>
<organism evidence="2 3">
    <name type="scientific">Ordospora colligata OC4</name>
    <dbReference type="NCBI Taxonomy" id="1354746"/>
    <lineage>
        <taxon>Eukaryota</taxon>
        <taxon>Fungi</taxon>
        <taxon>Fungi incertae sedis</taxon>
        <taxon>Microsporidia</taxon>
        <taxon>Ordosporidae</taxon>
        <taxon>Ordospora</taxon>
    </lineage>
</organism>
<keyword evidence="1" id="KW-1133">Transmembrane helix</keyword>
<protein>
    <submittedName>
        <fullName evidence="2">Uncharacterized protein</fullName>
    </submittedName>
</protein>
<dbReference type="EMBL" id="JOKQ01000010">
    <property type="protein sequence ID" value="KHN69074.1"/>
    <property type="molecule type" value="Genomic_DNA"/>
</dbReference>
<dbReference type="HOGENOM" id="CLU_1065699_0_0_1"/>
<keyword evidence="1" id="KW-0472">Membrane</keyword>
<name>A0A0B2UIK6_9MICR</name>
<reference evidence="2 3" key="1">
    <citation type="journal article" date="2014" name="MBio">
        <title>The Ordospora colligata genome; evolution of extreme reduction in microsporidia and host-to-parasite horizontal gene transfer.</title>
        <authorList>
            <person name="Pombert J.-F."/>
            <person name="Haag K.L."/>
            <person name="Beidas S."/>
            <person name="Ebert D."/>
            <person name="Keeling P.J."/>
        </authorList>
    </citation>
    <scope>NUCLEOTIDE SEQUENCE [LARGE SCALE GENOMIC DNA]</scope>
    <source>
        <strain evidence="2 3">OC4</strain>
    </source>
</reference>
<feature type="transmembrane region" description="Helical" evidence="1">
    <location>
        <begin position="67"/>
        <end position="86"/>
    </location>
</feature>
<feature type="transmembrane region" description="Helical" evidence="1">
    <location>
        <begin position="243"/>
        <end position="262"/>
    </location>
</feature>
<dbReference type="VEuPathDB" id="MicrosporidiaDB:M896_100580"/>
<evidence type="ECO:0000313" key="2">
    <source>
        <dbReference type="EMBL" id="KHN69074.1"/>
    </source>
</evidence>
<evidence type="ECO:0000313" key="3">
    <source>
        <dbReference type="Proteomes" id="UP000031056"/>
    </source>
</evidence>
<proteinExistence type="predicted"/>
<gene>
    <name evidence="2" type="ORF">M896_100580</name>
</gene>
<dbReference type="GeneID" id="26262468"/>
<dbReference type="InParanoid" id="A0A0B2UIK6"/>
<sequence length="267" mass="30020">MFALLFAGHVLASKGDDNLVDNEGSINWGVAIRTALHKTQDRTENALILLFIGLFINFAGIRMKKLSFFAIFFCTIWVGIDTLRNYNDMILKIRYKGLFKNATTLFKLCSKVVDMISNNIVFTLFLSLVSGVMFLYVFKIVAYLMILYLGICAWNNIGSIEDTSSSVVVYYAVQIALLIFGIIGMSFVDPIAVLMCTIVFSIFGSVLIILGLKFGLGVDLDIEEFVKMFALEDAKIGDNEIHYLKFLYAILVILGIINQIFFRKKKA</sequence>
<feature type="transmembrane region" description="Helical" evidence="1">
    <location>
        <begin position="192"/>
        <end position="212"/>
    </location>
</feature>
<keyword evidence="1" id="KW-0812">Transmembrane</keyword>
<feature type="transmembrane region" description="Helical" evidence="1">
    <location>
        <begin position="120"/>
        <end position="148"/>
    </location>
</feature>
<keyword evidence="3" id="KW-1185">Reference proteome</keyword>
<comment type="caution">
    <text evidence="2">The sequence shown here is derived from an EMBL/GenBank/DDBJ whole genome shotgun (WGS) entry which is preliminary data.</text>
</comment>
<feature type="transmembrane region" description="Helical" evidence="1">
    <location>
        <begin position="168"/>
        <end position="185"/>
    </location>
</feature>